<dbReference type="AlphaFoldDB" id="I3IT54"/>
<gene>
    <name evidence="3 4" type="primary">si:ch211-191i18.2</name>
</gene>
<feature type="chain" id="PRO_5043306359" evidence="2">
    <location>
        <begin position="42"/>
        <end position="142"/>
    </location>
</feature>
<dbReference type="Bgee" id="ENSDARG00000070141">
    <property type="expression patterns" value="Expressed in zone of skin and 13 other cell types or tissues"/>
</dbReference>
<evidence type="ECO:0000256" key="1">
    <source>
        <dbReference type="SAM" id="MobiDB-lite"/>
    </source>
</evidence>
<dbReference type="FunCoup" id="I3IT54">
    <property type="interactions" value="13"/>
</dbReference>
<protein>
    <submittedName>
        <fullName evidence="3">Si:ch211-191i18.2</fullName>
    </submittedName>
</protein>
<dbReference type="ZFIN" id="ZDB-GENE-060503-769">
    <property type="gene designation" value="si:ch211-191i18.2"/>
</dbReference>
<feature type="compositionally biased region" description="Basic and acidic residues" evidence="1">
    <location>
        <begin position="99"/>
        <end position="108"/>
    </location>
</feature>
<dbReference type="EMBL" id="CR936363">
    <property type="status" value="NOT_ANNOTATED_CDS"/>
    <property type="molecule type" value="Genomic_DNA"/>
</dbReference>
<dbReference type="ExpressionAtlas" id="I3IT54">
    <property type="expression patterns" value="baseline and differential"/>
</dbReference>
<reference evidence="3" key="1">
    <citation type="submission" date="2012-05" db="UniProtKB">
        <authorList>
            <consortium name="Ensembl"/>
        </authorList>
    </citation>
    <scope>IDENTIFICATION</scope>
    <source>
        <strain evidence="3">Tuebingen</strain>
    </source>
</reference>
<dbReference type="GeneTree" id="ENSGT00740000116913"/>
<accession>I3IT54</accession>
<feature type="signal peptide" evidence="2">
    <location>
        <begin position="1"/>
        <end position="41"/>
    </location>
</feature>
<proteinExistence type="predicted"/>
<dbReference type="OMA" id="DYNSTFE"/>
<accession>A0A8M9PB12</accession>
<evidence type="ECO:0000313" key="3">
    <source>
        <dbReference type="Ensembl" id="ENSDARP00000126109"/>
    </source>
</evidence>
<dbReference type="HOGENOM" id="CLU_1815151_0_0_1"/>
<dbReference type="PaxDb" id="7955-ENSDARP00000126109"/>
<name>I3IT54_DANRE</name>
<evidence type="ECO:0000256" key="2">
    <source>
        <dbReference type="SAM" id="SignalP"/>
    </source>
</evidence>
<organism evidence="3">
    <name type="scientific">Danio rerio</name>
    <name type="common">Zebrafish</name>
    <name type="synonym">Brachydanio rerio</name>
    <dbReference type="NCBI Taxonomy" id="7955"/>
    <lineage>
        <taxon>Eukaryota</taxon>
        <taxon>Metazoa</taxon>
        <taxon>Chordata</taxon>
        <taxon>Craniata</taxon>
        <taxon>Vertebrata</taxon>
        <taxon>Euteleostomi</taxon>
        <taxon>Actinopterygii</taxon>
        <taxon>Neopterygii</taxon>
        <taxon>Teleostei</taxon>
        <taxon>Ostariophysi</taxon>
        <taxon>Cypriniformes</taxon>
        <taxon>Danionidae</taxon>
        <taxon>Danioninae</taxon>
        <taxon>Danio</taxon>
    </lineage>
</organism>
<reference evidence="3" key="2">
    <citation type="journal article" date="2013" name="Nature">
        <title>The zebrafish reference genome sequence and its relationship to the human genome.</title>
        <authorList>
            <consortium name="Genome Reference Consortium Zebrafish"/>
            <person name="Howe K."/>
            <person name="Clark M.D."/>
            <person name="Torroja C.F."/>
            <person name="Torrance J."/>
            <person name="Berthelot C."/>
            <person name="Muffato M."/>
            <person name="Collins J.E."/>
            <person name="Humphray S."/>
            <person name="McLaren K."/>
            <person name="Matthews L."/>
            <person name="McLaren S."/>
            <person name="Sealy I."/>
            <person name="Caccamo M."/>
            <person name="Churcher C."/>
            <person name="Scott C."/>
            <person name="Barrett J.C."/>
            <person name="Koch R."/>
            <person name="Rauch G.J."/>
            <person name="White S."/>
            <person name="Chow W."/>
            <person name="Kilian B."/>
            <person name="Quintais L.T."/>
            <person name="Guerra-Assuncao J.A."/>
            <person name="Zhou Y."/>
            <person name="Gu Y."/>
            <person name="Yen J."/>
            <person name="Vogel J.H."/>
            <person name="Eyre T."/>
            <person name="Redmond S."/>
            <person name="Banerjee R."/>
            <person name="Chi J."/>
            <person name="Fu B."/>
            <person name="Langley E."/>
            <person name="Maguire S.F."/>
            <person name="Laird G.K."/>
            <person name="Lloyd D."/>
            <person name="Kenyon E."/>
            <person name="Donaldson S."/>
            <person name="Sehra H."/>
            <person name="Almeida-King J."/>
            <person name="Loveland J."/>
            <person name="Trevanion S."/>
            <person name="Jones M."/>
            <person name="Quail M."/>
            <person name="Willey D."/>
            <person name="Hunt A."/>
            <person name="Burton J."/>
            <person name="Sims S."/>
            <person name="McLay K."/>
            <person name="Plumb B."/>
            <person name="Davis J."/>
            <person name="Clee C."/>
            <person name="Oliver K."/>
            <person name="Clark R."/>
            <person name="Riddle C."/>
            <person name="Elliot D."/>
            <person name="Eliott D."/>
            <person name="Threadgold G."/>
            <person name="Harden G."/>
            <person name="Ware D."/>
            <person name="Begum S."/>
            <person name="Mortimore B."/>
            <person name="Mortimer B."/>
            <person name="Kerry G."/>
            <person name="Heath P."/>
            <person name="Phillimore B."/>
            <person name="Tracey A."/>
            <person name="Corby N."/>
            <person name="Dunn M."/>
            <person name="Johnson C."/>
            <person name="Wood J."/>
            <person name="Clark S."/>
            <person name="Pelan S."/>
            <person name="Griffiths G."/>
            <person name="Smith M."/>
            <person name="Glithero R."/>
            <person name="Howden P."/>
            <person name="Barker N."/>
            <person name="Lloyd C."/>
            <person name="Stevens C."/>
            <person name="Harley J."/>
            <person name="Holt K."/>
            <person name="Panagiotidis G."/>
            <person name="Lovell J."/>
            <person name="Beasley H."/>
            <person name="Henderson C."/>
            <person name="Gordon D."/>
            <person name="Auger K."/>
            <person name="Wright D."/>
            <person name="Collins J."/>
            <person name="Raisen C."/>
            <person name="Dyer L."/>
            <person name="Leung K."/>
            <person name="Robertson L."/>
            <person name="Ambridge K."/>
            <person name="Leongamornlert D."/>
            <person name="McGuire S."/>
            <person name="Gilderthorp R."/>
            <person name="Griffiths C."/>
            <person name="Manthravadi D."/>
            <person name="Nichol S."/>
            <person name="Barker G."/>
            <person name="Whitehead S."/>
            <person name="Kay M."/>
            <person name="Brown J."/>
            <person name="Murnane C."/>
            <person name="Gray E."/>
            <person name="Humphries M."/>
            <person name="Sycamore N."/>
            <person name="Barker D."/>
            <person name="Saunders D."/>
            <person name="Wallis J."/>
            <person name="Babbage A."/>
            <person name="Hammond S."/>
            <person name="Mashreghi-Mohammadi M."/>
            <person name="Barr L."/>
            <person name="Martin S."/>
            <person name="Wray P."/>
            <person name="Ellington A."/>
            <person name="Matthews N."/>
            <person name="Ellwood M."/>
            <person name="Woodmansey R."/>
            <person name="Clark G."/>
            <person name="Cooper J."/>
            <person name="Cooper J."/>
            <person name="Tromans A."/>
            <person name="Grafham D."/>
            <person name="Skuce C."/>
            <person name="Pandian R."/>
            <person name="Andrews R."/>
            <person name="Harrison E."/>
            <person name="Kimberley A."/>
            <person name="Garnett J."/>
            <person name="Fosker N."/>
            <person name="Hall R."/>
            <person name="Garner P."/>
            <person name="Kelly D."/>
            <person name="Bird C."/>
            <person name="Palmer S."/>
            <person name="Gehring I."/>
            <person name="Berger A."/>
            <person name="Dooley C.M."/>
            <person name="Ersan-Urun Z."/>
            <person name="Eser C."/>
            <person name="Geiger H."/>
            <person name="Geisler M."/>
            <person name="Karotki L."/>
            <person name="Kirn A."/>
            <person name="Konantz J."/>
            <person name="Konantz M."/>
            <person name="Oberlander M."/>
            <person name="Rudolph-Geiger S."/>
            <person name="Teucke M."/>
            <person name="Lanz C."/>
            <person name="Raddatz G."/>
            <person name="Osoegawa K."/>
            <person name="Zhu B."/>
            <person name="Rapp A."/>
            <person name="Widaa S."/>
            <person name="Langford C."/>
            <person name="Yang F."/>
            <person name="Schuster S.C."/>
            <person name="Carter N.P."/>
            <person name="Harrow J."/>
            <person name="Ning Z."/>
            <person name="Herrero J."/>
            <person name="Searle S.M."/>
            <person name="Enright A."/>
            <person name="Geisler R."/>
            <person name="Plasterk R.H."/>
            <person name="Lee C."/>
            <person name="Westerfield M."/>
            <person name="de Jong P.J."/>
            <person name="Zon L.I."/>
            <person name="Postlethwait J.H."/>
            <person name="Nusslein-Volhard C."/>
            <person name="Hubbard T.J."/>
            <person name="Roest Crollius H."/>
            <person name="Rogers J."/>
            <person name="Stemple D.L."/>
        </authorList>
    </citation>
    <scope>NUCLEOTIDE SEQUENCE [LARGE SCALE GENOMIC DNA]</scope>
    <source>
        <strain evidence="3">Tuebingen</strain>
    </source>
</reference>
<keyword evidence="2" id="KW-0732">Signal</keyword>
<dbReference type="Ensembl" id="ENSDART00000150919.3">
    <property type="protein sequence ID" value="ENSDARP00000126109.1"/>
    <property type="gene ID" value="ENSDARG00000070141.6"/>
</dbReference>
<dbReference type="AGR" id="ZFIN:ZDB-GENE-060503-769"/>
<dbReference type="OrthoDB" id="8957467at2759"/>
<feature type="region of interest" description="Disordered" evidence="1">
    <location>
        <begin position="88"/>
        <end position="108"/>
    </location>
</feature>
<sequence length="142" mass="16257">MRCSHSGAQRGAAHTHSDMARRAERCVMISVCLLLLPLCWGVEPDHEYEYEFTDTPEFDYNTTFEYSFFSNVSSEDLEKFLKGEELYTEGETSFTESETDGRVHQEKPTEPPVMFESQASRSSPACLLLTLVVMVHHLLRLL</sequence>
<evidence type="ECO:0000313" key="4">
    <source>
        <dbReference type="ZFIN" id="ZDB-GENE-060503-769"/>
    </source>
</evidence>